<evidence type="ECO:0000256" key="14">
    <source>
        <dbReference type="ARBA" id="ARBA00023125"/>
    </source>
</evidence>
<dbReference type="SUPFAM" id="SSF47807">
    <property type="entry name" value="5' to 3' exonuclease, C-terminal subdomain"/>
    <property type="match status" value="1"/>
</dbReference>
<feature type="domain" description="XPG-I" evidence="19">
    <location>
        <begin position="138"/>
        <end position="206"/>
    </location>
</feature>
<dbReference type="Proteomes" id="UP001153712">
    <property type="component" value="Chromosome 10"/>
</dbReference>
<dbReference type="GO" id="GO:0003677">
    <property type="term" value="F:DNA binding"/>
    <property type="evidence" value="ECO:0007669"/>
    <property type="project" value="UniProtKB-UniRule"/>
</dbReference>
<keyword evidence="14 17" id="KW-0238">DNA-binding</keyword>
<protein>
    <recommendedName>
        <fullName evidence="3 17">Exonuclease 1</fullName>
        <ecNumber evidence="17">3.1.-.-</ecNumber>
    </recommendedName>
</protein>
<comment type="cofactor">
    <cofactor evidence="17">
        <name>Mg(2+)</name>
        <dbReference type="ChEBI" id="CHEBI:18420"/>
    </cofactor>
    <text evidence="17">Binds 2 magnesium ions per subunit. They probably participate in the reaction catalyzed by the enzyme. May bind an additional third magnesium ion after substrate binding.</text>
</comment>
<evidence type="ECO:0000256" key="3">
    <source>
        <dbReference type="ARBA" id="ARBA00020324"/>
    </source>
</evidence>
<keyword evidence="8 17" id="KW-0227">DNA damage</keyword>
<dbReference type="Pfam" id="PF00752">
    <property type="entry name" value="XPG_N"/>
    <property type="match status" value="1"/>
</dbReference>
<dbReference type="FunFam" id="3.40.50.1010:FF:000002">
    <property type="entry name" value="Exonuclease 1, putative"/>
    <property type="match status" value="1"/>
</dbReference>
<evidence type="ECO:0000256" key="18">
    <source>
        <dbReference type="SAM" id="Coils"/>
    </source>
</evidence>
<dbReference type="InterPro" id="IPR006085">
    <property type="entry name" value="XPG_DNA_repair_N"/>
</dbReference>
<dbReference type="InterPro" id="IPR008918">
    <property type="entry name" value="HhH2"/>
</dbReference>
<evidence type="ECO:0000259" key="20">
    <source>
        <dbReference type="SMART" id="SM00485"/>
    </source>
</evidence>
<evidence type="ECO:0000256" key="16">
    <source>
        <dbReference type="ARBA" id="ARBA00023242"/>
    </source>
</evidence>
<evidence type="ECO:0000313" key="21">
    <source>
        <dbReference type="EMBL" id="CAG9855138.1"/>
    </source>
</evidence>
<dbReference type="PROSITE" id="PS00841">
    <property type="entry name" value="XPG_1"/>
    <property type="match status" value="1"/>
</dbReference>
<dbReference type="InterPro" id="IPR019974">
    <property type="entry name" value="XPG_CS"/>
</dbReference>
<dbReference type="SMART" id="SM00485">
    <property type="entry name" value="XPGN"/>
    <property type="match status" value="1"/>
</dbReference>
<comment type="function">
    <text evidence="17">5'-&gt;3' double-stranded DNA exonuclease which may also possess a cryptic 3'-&gt;5' double-stranded DNA exonuclease activity. Functions in DNA mismatch repair.</text>
</comment>
<evidence type="ECO:0000256" key="4">
    <source>
        <dbReference type="ARBA" id="ARBA00022553"/>
    </source>
</evidence>
<dbReference type="AlphaFoldDB" id="A0A9N9TG08"/>
<evidence type="ECO:0000256" key="6">
    <source>
        <dbReference type="ARBA" id="ARBA00022723"/>
    </source>
</evidence>
<dbReference type="EC" id="3.1.-.-" evidence="17"/>
<dbReference type="PANTHER" id="PTHR11081:SF8">
    <property type="entry name" value="EXONUCLEASE 1"/>
    <property type="match status" value="1"/>
</dbReference>
<keyword evidence="13 17" id="KW-0267">Excision nuclease</keyword>
<dbReference type="Pfam" id="PF00867">
    <property type="entry name" value="XPG_I"/>
    <property type="match status" value="1"/>
</dbReference>
<dbReference type="InterPro" id="IPR006084">
    <property type="entry name" value="XPG/Rad2"/>
</dbReference>
<dbReference type="GO" id="GO:0017108">
    <property type="term" value="F:5'-flap endonuclease activity"/>
    <property type="evidence" value="ECO:0007669"/>
    <property type="project" value="TreeGrafter"/>
</dbReference>
<dbReference type="GO" id="GO:0006310">
    <property type="term" value="P:DNA recombination"/>
    <property type="evidence" value="ECO:0007669"/>
    <property type="project" value="TreeGrafter"/>
</dbReference>
<evidence type="ECO:0000313" key="22">
    <source>
        <dbReference type="Proteomes" id="UP001153712"/>
    </source>
</evidence>
<evidence type="ECO:0000256" key="7">
    <source>
        <dbReference type="ARBA" id="ARBA00022759"/>
    </source>
</evidence>
<evidence type="ECO:0000259" key="19">
    <source>
        <dbReference type="SMART" id="SM00484"/>
    </source>
</evidence>
<dbReference type="InterPro" id="IPR036279">
    <property type="entry name" value="5-3_exonuclease_C_sf"/>
</dbReference>
<dbReference type="FunFam" id="1.10.150.20:FF:000011">
    <property type="entry name" value="exonuclease 1"/>
    <property type="match status" value="1"/>
</dbReference>
<comment type="subcellular location">
    <subcellularLocation>
        <location evidence="1 17">Nucleus</location>
    </subcellularLocation>
</comment>
<gene>
    <name evidence="21" type="ORF">PHYEVI_LOCUS1598</name>
</gene>
<evidence type="ECO:0000256" key="10">
    <source>
        <dbReference type="ARBA" id="ARBA00022801"/>
    </source>
</evidence>
<evidence type="ECO:0000256" key="1">
    <source>
        <dbReference type="ARBA" id="ARBA00004123"/>
    </source>
</evidence>
<dbReference type="CDD" id="cd09857">
    <property type="entry name" value="PIN_EXO1"/>
    <property type="match status" value="1"/>
</dbReference>
<comment type="similarity">
    <text evidence="2 17">Belongs to the XPG/RAD2 endonuclease family. EXO1 subfamily.</text>
</comment>
<keyword evidence="4" id="KW-0597">Phosphoprotein</keyword>
<sequence length="591" mass="67602">MGITGLLPFLQKATKPCHISEFRGSTVAIDTYCWLHKGATACTFQLASGEDTNMLVNYCVKYLNILKSYDIKPILVFDGKNLPAKAETESKRREARDRARQRASELIKLGKTNEALNYLRQSINITPKMASAVIKECHKLGIDCIVAPYESDAQLAFFNLKGVADVVITEDSDLLLFGCTKVFYKLDSTGSGYLIEAEKIPISMNMRPDKYTFDKFRYMCILSGCDYVSSLHGIGLKKAMKFIKLTEETNPLIFLGKIPQYLNMRHLTITDEYKENFMLAYATFKHQTVYDPYERKLVPLMDPAIHGTNPAHCKNAGKMFEDEIAYQIALGNINPNNHEVLNDWSPTKSKLPKNSIWSGAVHKSISRKQLQLNLRDMEMKKKILIDKNSEENEKYHNWINHQDLQVQEEIAVYFKEPQQNKVAEEPEDKIVEQQDRLSPVLTRNPFIKKISKFSLTKTENSVVIKSRYFSSQPTQDLDNKSSNEYGSEDITKIEAISLDDDENDSNKPVHSQFEITNTRQVSSQSQIINLTEDDDNKKQPLRSLSQPCTSKSILDNKRKRLGPCRTLGLKRVKPENQPTLHNFFKNLNTRK</sequence>
<keyword evidence="15 17" id="KW-0234">DNA repair</keyword>
<feature type="domain" description="XPG N-terminal" evidence="20">
    <location>
        <begin position="1"/>
        <end position="99"/>
    </location>
</feature>
<proteinExistence type="inferred from homology"/>
<dbReference type="InterPro" id="IPR029060">
    <property type="entry name" value="PIN-like_dom_sf"/>
</dbReference>
<dbReference type="SMART" id="SM00484">
    <property type="entry name" value="XPGI"/>
    <property type="match status" value="1"/>
</dbReference>
<evidence type="ECO:0000256" key="2">
    <source>
        <dbReference type="ARBA" id="ARBA00010563"/>
    </source>
</evidence>
<dbReference type="SUPFAM" id="SSF88723">
    <property type="entry name" value="PIN domain-like"/>
    <property type="match status" value="1"/>
</dbReference>
<dbReference type="PANTHER" id="PTHR11081">
    <property type="entry name" value="FLAP ENDONUCLEASE FAMILY MEMBER"/>
    <property type="match status" value="1"/>
</dbReference>
<feature type="coiled-coil region" evidence="18">
    <location>
        <begin position="367"/>
        <end position="394"/>
    </location>
</feature>
<dbReference type="GO" id="GO:0005634">
    <property type="term" value="C:nucleus"/>
    <property type="evidence" value="ECO:0007669"/>
    <property type="project" value="UniProtKB-SubCell"/>
</dbReference>
<dbReference type="InterPro" id="IPR037315">
    <property type="entry name" value="EXO1_H3TH"/>
</dbReference>
<keyword evidence="5 17" id="KW-0540">Nuclease</keyword>
<dbReference type="EMBL" id="OU900103">
    <property type="protein sequence ID" value="CAG9855138.1"/>
    <property type="molecule type" value="Genomic_DNA"/>
</dbReference>
<keyword evidence="7" id="KW-0255">Endonuclease</keyword>
<evidence type="ECO:0000256" key="15">
    <source>
        <dbReference type="ARBA" id="ARBA00023204"/>
    </source>
</evidence>
<evidence type="ECO:0000256" key="12">
    <source>
        <dbReference type="ARBA" id="ARBA00022842"/>
    </source>
</evidence>
<keyword evidence="9 17" id="KW-0228">DNA excision</keyword>
<accession>A0A9N9TG08</accession>
<keyword evidence="10 17" id="KW-0378">Hydrolase</keyword>
<name>A0A9N9TG08_PHYSR</name>
<dbReference type="InterPro" id="IPR006086">
    <property type="entry name" value="XPG-I_dom"/>
</dbReference>
<dbReference type="OrthoDB" id="26491at2759"/>
<dbReference type="SMART" id="SM00279">
    <property type="entry name" value="HhH2"/>
    <property type="match status" value="1"/>
</dbReference>
<evidence type="ECO:0000256" key="13">
    <source>
        <dbReference type="ARBA" id="ARBA00022881"/>
    </source>
</evidence>
<keyword evidence="22" id="KW-1185">Reference proteome</keyword>
<evidence type="ECO:0000256" key="5">
    <source>
        <dbReference type="ARBA" id="ARBA00022722"/>
    </source>
</evidence>
<dbReference type="PRINTS" id="PR00853">
    <property type="entry name" value="XPGRADSUPER"/>
</dbReference>
<reference evidence="21" key="1">
    <citation type="submission" date="2022-01" db="EMBL/GenBank/DDBJ databases">
        <authorList>
            <person name="King R."/>
        </authorList>
    </citation>
    <scope>NUCLEOTIDE SEQUENCE</scope>
</reference>
<dbReference type="Gene3D" id="1.10.150.20">
    <property type="entry name" value="5' to 3' exonuclease, C-terminal subdomain"/>
    <property type="match status" value="1"/>
</dbReference>
<keyword evidence="6 17" id="KW-0479">Metal-binding</keyword>
<evidence type="ECO:0000256" key="11">
    <source>
        <dbReference type="ARBA" id="ARBA00022839"/>
    </source>
</evidence>
<dbReference type="CDD" id="cd09908">
    <property type="entry name" value="H3TH_EXO1"/>
    <property type="match status" value="1"/>
</dbReference>
<dbReference type="GO" id="GO:0006298">
    <property type="term" value="P:mismatch repair"/>
    <property type="evidence" value="ECO:0007669"/>
    <property type="project" value="TreeGrafter"/>
</dbReference>
<evidence type="ECO:0000256" key="8">
    <source>
        <dbReference type="ARBA" id="ARBA00022763"/>
    </source>
</evidence>
<dbReference type="InterPro" id="IPR044752">
    <property type="entry name" value="PIN-like_EXO1"/>
</dbReference>
<organism evidence="21 22">
    <name type="scientific">Phyllotreta striolata</name>
    <name type="common">Striped flea beetle</name>
    <name type="synonym">Crioceris striolata</name>
    <dbReference type="NCBI Taxonomy" id="444603"/>
    <lineage>
        <taxon>Eukaryota</taxon>
        <taxon>Metazoa</taxon>
        <taxon>Ecdysozoa</taxon>
        <taxon>Arthropoda</taxon>
        <taxon>Hexapoda</taxon>
        <taxon>Insecta</taxon>
        <taxon>Pterygota</taxon>
        <taxon>Neoptera</taxon>
        <taxon>Endopterygota</taxon>
        <taxon>Coleoptera</taxon>
        <taxon>Polyphaga</taxon>
        <taxon>Cucujiformia</taxon>
        <taxon>Chrysomeloidea</taxon>
        <taxon>Chrysomelidae</taxon>
        <taxon>Galerucinae</taxon>
        <taxon>Alticini</taxon>
        <taxon>Phyllotreta</taxon>
    </lineage>
</organism>
<dbReference type="Gene3D" id="3.40.50.1010">
    <property type="entry name" value="5'-nuclease"/>
    <property type="match status" value="1"/>
</dbReference>
<dbReference type="GO" id="GO:0046872">
    <property type="term" value="F:metal ion binding"/>
    <property type="evidence" value="ECO:0007669"/>
    <property type="project" value="UniProtKB-UniRule"/>
</dbReference>
<keyword evidence="16 17" id="KW-0539">Nucleus</keyword>
<keyword evidence="18" id="KW-0175">Coiled coil</keyword>
<keyword evidence="12 17" id="KW-0460">Magnesium</keyword>
<evidence type="ECO:0000256" key="9">
    <source>
        <dbReference type="ARBA" id="ARBA00022769"/>
    </source>
</evidence>
<keyword evidence="11 17" id="KW-0269">Exonuclease</keyword>
<evidence type="ECO:0000256" key="17">
    <source>
        <dbReference type="RuleBase" id="RU910737"/>
    </source>
</evidence>
<dbReference type="GO" id="GO:0035312">
    <property type="term" value="F:5'-3' DNA exonuclease activity"/>
    <property type="evidence" value="ECO:0007669"/>
    <property type="project" value="UniProtKB-UniRule"/>
</dbReference>